<name>M0P5T8_9EURY</name>
<dbReference type="Pfam" id="PF00924">
    <property type="entry name" value="MS_channel_2nd"/>
    <property type="match status" value="1"/>
</dbReference>
<evidence type="ECO:0000256" key="2">
    <source>
        <dbReference type="ARBA" id="ARBA00008017"/>
    </source>
</evidence>
<dbReference type="Pfam" id="PF21082">
    <property type="entry name" value="MS_channel_3rd"/>
    <property type="match status" value="1"/>
</dbReference>
<accession>M0P5T8</accession>
<dbReference type="AlphaFoldDB" id="M0P5T8"/>
<dbReference type="PATRIC" id="fig|1230456.3.peg.1574"/>
<evidence type="ECO:0000313" key="10">
    <source>
        <dbReference type="EMBL" id="EMA64899.1"/>
    </source>
</evidence>
<evidence type="ECO:0000256" key="6">
    <source>
        <dbReference type="ARBA" id="ARBA00023136"/>
    </source>
</evidence>
<dbReference type="Proteomes" id="UP000011546">
    <property type="component" value="Unassembled WGS sequence"/>
</dbReference>
<feature type="domain" description="Mechanosensitive ion channel MscS C-terminal" evidence="9">
    <location>
        <begin position="186"/>
        <end position="268"/>
    </location>
</feature>
<feature type="transmembrane region" description="Helical" evidence="7">
    <location>
        <begin position="61"/>
        <end position="84"/>
    </location>
</feature>
<dbReference type="Gene3D" id="3.30.70.100">
    <property type="match status" value="1"/>
</dbReference>
<dbReference type="RefSeq" id="WP_008848322.1">
    <property type="nucleotide sequence ID" value="NZ_AOJH01000051.1"/>
</dbReference>
<comment type="caution">
    <text evidence="10">The sequence shown here is derived from an EMBL/GenBank/DDBJ whole genome shotgun (WGS) entry which is preliminary data.</text>
</comment>
<dbReference type="OrthoDB" id="31543at2157"/>
<feature type="domain" description="Mechanosensitive ion channel MscS" evidence="8">
    <location>
        <begin position="111"/>
        <end position="175"/>
    </location>
</feature>
<evidence type="ECO:0000256" key="7">
    <source>
        <dbReference type="SAM" id="Phobius"/>
    </source>
</evidence>
<dbReference type="InterPro" id="IPR011066">
    <property type="entry name" value="MscS_channel_C_sf"/>
</dbReference>
<keyword evidence="3" id="KW-1003">Cell membrane</keyword>
<dbReference type="STRING" id="1230456.C468_07991"/>
<keyword evidence="4 7" id="KW-0812">Transmembrane</keyword>
<dbReference type="SUPFAM" id="SSF50182">
    <property type="entry name" value="Sm-like ribonucleoproteins"/>
    <property type="match status" value="1"/>
</dbReference>
<reference evidence="10 11" key="1">
    <citation type="journal article" date="2014" name="PLoS Genet.">
        <title>Phylogenetically driven sequencing of extremely halophilic archaea reveals strategies for static and dynamic osmo-response.</title>
        <authorList>
            <person name="Becker E.A."/>
            <person name="Seitzer P.M."/>
            <person name="Tritt A."/>
            <person name="Larsen D."/>
            <person name="Krusor M."/>
            <person name="Yao A.I."/>
            <person name="Wu D."/>
            <person name="Madern D."/>
            <person name="Eisen J.A."/>
            <person name="Darling A.E."/>
            <person name="Facciotti M.T."/>
        </authorList>
    </citation>
    <scope>NUCLEOTIDE SEQUENCE [LARGE SCALE GENOMIC DNA]</scope>
    <source>
        <strain evidence="10 11">JCM 14978</strain>
    </source>
</reference>
<feature type="transmembrane region" description="Helical" evidence="7">
    <location>
        <begin position="90"/>
        <end position="109"/>
    </location>
</feature>
<dbReference type="InterPro" id="IPR045275">
    <property type="entry name" value="MscS_archaea/bacteria_type"/>
</dbReference>
<dbReference type="InterPro" id="IPR023408">
    <property type="entry name" value="MscS_beta-dom_sf"/>
</dbReference>
<comment type="similarity">
    <text evidence="2">Belongs to the MscS (TC 1.A.23) family.</text>
</comment>
<feature type="transmembrane region" description="Helical" evidence="7">
    <location>
        <begin position="18"/>
        <end position="40"/>
    </location>
</feature>
<proteinExistence type="inferred from homology"/>
<sequence>MVLIQQVVSIDFQQYVPALTNLIATTLLFVIVFLVVYRLGRSVVTRAVETSLKRRNFDETLVGFAASMTVGVMTVFALALAAAIAGFGSVLAAFATLGGALTLAVGFAAQDLIANFVAGVFVIKDKTFTVGDWIEWDGNDGVVREIHLRVTKLDTLDNQLMTVPNSDLANATVINNVANDRRRVSVGFGVEYDEDIARARNAIVEEGARIDGVLAVPEPTAPLVELGDSAVSLSGRVWIDPSESSYAAVRSQFVEAVKRRFDAEGIDFPYHNTELSGGLEVTSVAAVEGSPGD</sequence>
<evidence type="ECO:0000259" key="9">
    <source>
        <dbReference type="Pfam" id="PF21082"/>
    </source>
</evidence>
<dbReference type="InterPro" id="IPR006685">
    <property type="entry name" value="MscS_channel_2nd"/>
</dbReference>
<evidence type="ECO:0000256" key="5">
    <source>
        <dbReference type="ARBA" id="ARBA00022989"/>
    </source>
</evidence>
<evidence type="ECO:0000256" key="1">
    <source>
        <dbReference type="ARBA" id="ARBA00004651"/>
    </source>
</evidence>
<keyword evidence="5 7" id="KW-1133">Transmembrane helix</keyword>
<dbReference type="Gene3D" id="2.30.30.60">
    <property type="match status" value="1"/>
</dbReference>
<dbReference type="GO" id="GO:0008381">
    <property type="term" value="F:mechanosensitive monoatomic ion channel activity"/>
    <property type="evidence" value="ECO:0007669"/>
    <property type="project" value="InterPro"/>
</dbReference>
<dbReference type="InterPro" id="IPR010920">
    <property type="entry name" value="LSM_dom_sf"/>
</dbReference>
<evidence type="ECO:0000313" key="11">
    <source>
        <dbReference type="Proteomes" id="UP000011546"/>
    </source>
</evidence>
<evidence type="ECO:0000256" key="4">
    <source>
        <dbReference type="ARBA" id="ARBA00022692"/>
    </source>
</evidence>
<comment type="subcellular location">
    <subcellularLocation>
        <location evidence="1">Cell membrane</location>
        <topology evidence="1">Multi-pass membrane protein</topology>
    </subcellularLocation>
</comment>
<organism evidence="10 11">
    <name type="scientific">Halorubrum kocurii JCM 14978</name>
    <dbReference type="NCBI Taxonomy" id="1230456"/>
    <lineage>
        <taxon>Archaea</taxon>
        <taxon>Methanobacteriati</taxon>
        <taxon>Methanobacteriota</taxon>
        <taxon>Stenosarchaea group</taxon>
        <taxon>Halobacteria</taxon>
        <taxon>Halobacteriales</taxon>
        <taxon>Haloferacaceae</taxon>
        <taxon>Halorubrum</taxon>
    </lineage>
</organism>
<keyword evidence="11" id="KW-1185">Reference proteome</keyword>
<dbReference type="PANTHER" id="PTHR30221:SF1">
    <property type="entry name" value="SMALL-CONDUCTANCE MECHANOSENSITIVE CHANNEL"/>
    <property type="match status" value="1"/>
</dbReference>
<evidence type="ECO:0000259" key="8">
    <source>
        <dbReference type="Pfam" id="PF00924"/>
    </source>
</evidence>
<protein>
    <submittedName>
        <fullName evidence="10">Small-conductance mechanosensitive channel</fullName>
    </submittedName>
</protein>
<keyword evidence="6 7" id="KW-0472">Membrane</keyword>
<dbReference type="InterPro" id="IPR011014">
    <property type="entry name" value="MscS_channel_TM-2"/>
</dbReference>
<dbReference type="GO" id="GO:0005886">
    <property type="term" value="C:plasma membrane"/>
    <property type="evidence" value="ECO:0007669"/>
    <property type="project" value="UniProtKB-SubCell"/>
</dbReference>
<dbReference type="PANTHER" id="PTHR30221">
    <property type="entry name" value="SMALL-CONDUCTANCE MECHANOSENSITIVE CHANNEL"/>
    <property type="match status" value="1"/>
</dbReference>
<dbReference type="Gene3D" id="1.10.287.1260">
    <property type="match status" value="1"/>
</dbReference>
<gene>
    <name evidence="10" type="ORF">C468_07991</name>
</gene>
<dbReference type="InterPro" id="IPR049278">
    <property type="entry name" value="MS_channel_C"/>
</dbReference>
<dbReference type="EMBL" id="AOJH01000051">
    <property type="protein sequence ID" value="EMA64899.1"/>
    <property type="molecule type" value="Genomic_DNA"/>
</dbReference>
<dbReference type="SUPFAM" id="SSF82689">
    <property type="entry name" value="Mechanosensitive channel protein MscS (YggB), C-terminal domain"/>
    <property type="match status" value="1"/>
</dbReference>
<evidence type="ECO:0000256" key="3">
    <source>
        <dbReference type="ARBA" id="ARBA00022475"/>
    </source>
</evidence>
<dbReference type="SUPFAM" id="SSF82861">
    <property type="entry name" value="Mechanosensitive channel protein MscS (YggB), transmembrane region"/>
    <property type="match status" value="1"/>
</dbReference>